<feature type="binding site" description="axial binding residue" evidence="13">
    <location>
        <position position="66"/>
    </location>
    <ligand>
        <name>heme b</name>
        <dbReference type="ChEBI" id="CHEBI:60344"/>
        <label>2</label>
    </ligand>
    <ligandPart>
        <name>Fe</name>
        <dbReference type="ChEBI" id="CHEBI:18248"/>
    </ligandPart>
</feature>
<evidence type="ECO:0000313" key="16">
    <source>
        <dbReference type="EMBL" id="KOR89546.1"/>
    </source>
</evidence>
<keyword evidence="2" id="KW-0813">Transport</keyword>
<dbReference type="FunFam" id="1.20.950.20:FF:000001">
    <property type="entry name" value="Respiratory nitrate reductase subunit gamma"/>
    <property type="match status" value="1"/>
</dbReference>
<dbReference type="InterPro" id="IPR003816">
    <property type="entry name" value="Nitrate_red_gam"/>
</dbReference>
<feature type="transmembrane region" description="Helical" evidence="14">
    <location>
        <begin position="175"/>
        <end position="199"/>
    </location>
</feature>
<dbReference type="GO" id="GO:0020037">
    <property type="term" value="F:heme binding"/>
    <property type="evidence" value="ECO:0007669"/>
    <property type="project" value="TreeGrafter"/>
</dbReference>
<dbReference type="Pfam" id="PF02665">
    <property type="entry name" value="Nitrate_red_gam"/>
    <property type="match status" value="1"/>
</dbReference>
<comment type="caution">
    <text evidence="16">The sequence shown here is derived from an EMBL/GenBank/DDBJ whole genome shotgun (WGS) entry which is preliminary data.</text>
</comment>
<keyword evidence="11" id="KW-0534">Nitrate assimilation</keyword>
<evidence type="ECO:0000256" key="11">
    <source>
        <dbReference type="ARBA" id="ARBA00023063"/>
    </source>
</evidence>
<dbReference type="InterPro" id="IPR023234">
    <property type="entry name" value="NarG-like_domain"/>
</dbReference>
<accession>A0A0M1P4X7</accession>
<feature type="binding site" description="axial binding residue" evidence="13">
    <location>
        <position position="206"/>
    </location>
    <ligand>
        <name>heme b</name>
        <dbReference type="ChEBI" id="CHEBI:60344"/>
        <label>1</label>
    </ligand>
    <ligandPart>
        <name>Fe</name>
        <dbReference type="ChEBI" id="CHEBI:18248"/>
    </ligandPart>
</feature>
<dbReference type="OrthoDB" id="9788113at2"/>
<dbReference type="PANTHER" id="PTHR30598">
    <property type="entry name" value="NITRATE REDUCTASE PRIVATE CHAPERONE, REDOX ENZYME MATURATION PROTEIN REMP FAMILY"/>
    <property type="match status" value="1"/>
</dbReference>
<feature type="domain" description="NarG-like" evidence="15">
    <location>
        <begin position="5"/>
        <end position="224"/>
    </location>
</feature>
<dbReference type="InterPro" id="IPR036197">
    <property type="entry name" value="NarG-like_sf"/>
</dbReference>
<gene>
    <name evidence="16" type="ORF">AM231_10605</name>
</gene>
<reference evidence="17" key="1">
    <citation type="submission" date="2015-08" db="EMBL/GenBank/DDBJ databases">
        <title>Genome sequencing project for genomic taxonomy and phylogenomics of Bacillus-like bacteria.</title>
        <authorList>
            <person name="Liu B."/>
            <person name="Wang J."/>
            <person name="Zhu Y."/>
            <person name="Liu G."/>
            <person name="Chen Q."/>
            <person name="Chen Z."/>
            <person name="Lan J."/>
            <person name="Che J."/>
            <person name="Ge C."/>
            <person name="Shi H."/>
            <person name="Pan Z."/>
            <person name="Liu X."/>
        </authorList>
    </citation>
    <scope>NUCLEOTIDE SEQUENCE [LARGE SCALE GENOMIC DNA]</scope>
    <source>
        <strain evidence="17">FJAT-22460</strain>
    </source>
</reference>
<evidence type="ECO:0000256" key="14">
    <source>
        <dbReference type="SAM" id="Phobius"/>
    </source>
</evidence>
<dbReference type="GO" id="GO:0005886">
    <property type="term" value="C:plasma membrane"/>
    <property type="evidence" value="ECO:0007669"/>
    <property type="project" value="UniProtKB-SubCell"/>
</dbReference>
<dbReference type="Gene3D" id="1.20.950.20">
    <property type="entry name" value="Transmembrane di-heme cytochromes, Chain C"/>
    <property type="match status" value="1"/>
</dbReference>
<protein>
    <submittedName>
        <fullName evidence="16">Nitrate reductase</fullName>
    </submittedName>
</protein>
<dbReference type="AlphaFoldDB" id="A0A0M1P4X7"/>
<evidence type="ECO:0000256" key="13">
    <source>
        <dbReference type="PIRSR" id="PIRSR603816-1"/>
    </source>
</evidence>
<evidence type="ECO:0000256" key="10">
    <source>
        <dbReference type="ARBA" id="ARBA00023004"/>
    </source>
</evidence>
<dbReference type="GO" id="GO:0009055">
    <property type="term" value="F:electron transfer activity"/>
    <property type="evidence" value="ECO:0007669"/>
    <property type="project" value="TreeGrafter"/>
</dbReference>
<evidence type="ECO:0000256" key="6">
    <source>
        <dbReference type="ARBA" id="ARBA00022723"/>
    </source>
</evidence>
<evidence type="ECO:0000256" key="5">
    <source>
        <dbReference type="ARBA" id="ARBA00022692"/>
    </source>
</evidence>
<keyword evidence="3" id="KW-1003">Cell membrane</keyword>
<keyword evidence="9" id="KW-0560">Oxidoreductase</keyword>
<evidence type="ECO:0000256" key="1">
    <source>
        <dbReference type="ARBA" id="ARBA00004651"/>
    </source>
</evidence>
<sequence length="230" mass="26462">MNWLDQFLWVIFPYLCMVIFVGGHIYRYRHDQFNWTAKSSEFIEKKHLKLGSLMFHLGIIPVIGGHIAGLGIPKEWMEAIGVSDHLYHIGAMYIGSLFGFLTLGGMLLLTARRLTIRNVRKLSSASDIIVNLLLLFIVLMGMYSTIVTNVVDPAFDYRSTISVWFRNLFILRPDAGLMGTVPISFQIHILAGFFIFALWPFTRLVHVWSVPLNYVGRSYILYRKNRKQGM</sequence>
<dbReference type="Proteomes" id="UP000036932">
    <property type="component" value="Unassembled WGS sequence"/>
</dbReference>
<dbReference type="NCBIfam" id="TIGR00351">
    <property type="entry name" value="narI"/>
    <property type="match status" value="1"/>
</dbReference>
<feature type="transmembrane region" description="Helical" evidence="14">
    <location>
        <begin position="89"/>
        <end position="111"/>
    </location>
</feature>
<name>A0A0M1P4X7_9BACL</name>
<keyword evidence="5 14" id="KW-0812">Transmembrane</keyword>
<feature type="transmembrane region" description="Helical" evidence="14">
    <location>
        <begin position="6"/>
        <end position="26"/>
    </location>
</feature>
<dbReference type="PANTHER" id="PTHR30598:SF3">
    <property type="entry name" value="RESPIRATORY NITRATE REDUCTASE 1 GAMMA CHAIN"/>
    <property type="match status" value="1"/>
</dbReference>
<keyword evidence="7" id="KW-0249">Electron transport</keyword>
<feature type="binding site" description="axial binding residue" evidence="13">
    <location>
        <position position="56"/>
    </location>
    <ligand>
        <name>heme b</name>
        <dbReference type="ChEBI" id="CHEBI:60344"/>
        <label>1</label>
    </ligand>
    <ligandPart>
        <name>Fe</name>
        <dbReference type="ChEBI" id="CHEBI:18248"/>
    </ligandPart>
</feature>
<dbReference type="PATRIC" id="fig|1705565.3.peg.4115"/>
<dbReference type="GO" id="GO:0008940">
    <property type="term" value="F:nitrate reductase activity"/>
    <property type="evidence" value="ECO:0007669"/>
    <property type="project" value="InterPro"/>
</dbReference>
<organism evidence="16 17">
    <name type="scientific">Paenibacillus solani</name>
    <dbReference type="NCBI Taxonomy" id="1705565"/>
    <lineage>
        <taxon>Bacteria</taxon>
        <taxon>Bacillati</taxon>
        <taxon>Bacillota</taxon>
        <taxon>Bacilli</taxon>
        <taxon>Bacillales</taxon>
        <taxon>Paenibacillaceae</taxon>
        <taxon>Paenibacillus</taxon>
    </lineage>
</organism>
<evidence type="ECO:0000256" key="9">
    <source>
        <dbReference type="ARBA" id="ARBA00023002"/>
    </source>
</evidence>
<keyword evidence="6" id="KW-0479">Metal-binding</keyword>
<proteinExistence type="predicted"/>
<evidence type="ECO:0000256" key="7">
    <source>
        <dbReference type="ARBA" id="ARBA00022982"/>
    </source>
</evidence>
<evidence type="ECO:0000256" key="8">
    <source>
        <dbReference type="ARBA" id="ARBA00022989"/>
    </source>
</evidence>
<evidence type="ECO:0000259" key="15">
    <source>
        <dbReference type="Pfam" id="PF02665"/>
    </source>
</evidence>
<dbReference type="RefSeq" id="WP_054402582.1">
    <property type="nucleotide sequence ID" value="NZ_LIUT01000001.1"/>
</dbReference>
<evidence type="ECO:0000256" key="3">
    <source>
        <dbReference type="ARBA" id="ARBA00022475"/>
    </source>
</evidence>
<keyword evidence="17" id="KW-1185">Reference proteome</keyword>
<keyword evidence="8 14" id="KW-1133">Transmembrane helix</keyword>
<evidence type="ECO:0000256" key="12">
    <source>
        <dbReference type="ARBA" id="ARBA00023136"/>
    </source>
</evidence>
<dbReference type="EMBL" id="LIUT01000001">
    <property type="protein sequence ID" value="KOR89546.1"/>
    <property type="molecule type" value="Genomic_DNA"/>
</dbReference>
<dbReference type="GO" id="GO:0042128">
    <property type="term" value="P:nitrate assimilation"/>
    <property type="evidence" value="ECO:0007669"/>
    <property type="project" value="UniProtKB-KW"/>
</dbReference>
<feature type="transmembrane region" description="Helical" evidence="14">
    <location>
        <begin position="132"/>
        <end position="155"/>
    </location>
</feature>
<dbReference type="GO" id="GO:0009325">
    <property type="term" value="C:nitrate reductase complex"/>
    <property type="evidence" value="ECO:0007669"/>
    <property type="project" value="InterPro"/>
</dbReference>
<dbReference type="GO" id="GO:0019645">
    <property type="term" value="P:anaerobic electron transport chain"/>
    <property type="evidence" value="ECO:0007669"/>
    <property type="project" value="TreeGrafter"/>
</dbReference>
<evidence type="ECO:0000256" key="4">
    <source>
        <dbReference type="ARBA" id="ARBA00022617"/>
    </source>
</evidence>
<evidence type="ECO:0000313" key="17">
    <source>
        <dbReference type="Proteomes" id="UP000036932"/>
    </source>
</evidence>
<evidence type="ECO:0000256" key="2">
    <source>
        <dbReference type="ARBA" id="ARBA00022448"/>
    </source>
</evidence>
<keyword evidence="10 13" id="KW-0408">Iron</keyword>
<feature type="transmembrane region" description="Helical" evidence="14">
    <location>
        <begin position="47"/>
        <end position="69"/>
    </location>
</feature>
<comment type="subcellular location">
    <subcellularLocation>
        <location evidence="1">Cell membrane</location>
        <topology evidence="1">Multi-pass membrane protein</topology>
    </subcellularLocation>
</comment>
<feature type="binding site" description="axial binding residue" evidence="13">
    <location>
        <position position="188"/>
    </location>
    <ligand>
        <name>heme b</name>
        <dbReference type="ChEBI" id="CHEBI:60344"/>
        <label>1</label>
    </ligand>
    <ligandPart>
        <name>Fe</name>
        <dbReference type="ChEBI" id="CHEBI:18248"/>
    </ligandPart>
</feature>
<dbReference type="InterPro" id="IPR051936">
    <property type="entry name" value="Heme-iron_electron_transfer"/>
</dbReference>
<dbReference type="GO" id="GO:0046872">
    <property type="term" value="F:metal ion binding"/>
    <property type="evidence" value="ECO:0007669"/>
    <property type="project" value="UniProtKB-KW"/>
</dbReference>
<keyword evidence="4 13" id="KW-0349">Heme</keyword>
<dbReference type="SUPFAM" id="SSF103501">
    <property type="entry name" value="Respiratory nitrate reductase 1 gamma chain"/>
    <property type="match status" value="1"/>
</dbReference>
<keyword evidence="12 14" id="KW-0472">Membrane</keyword>